<proteinExistence type="predicted"/>
<name>A0A1D9FUX7_MOOP1</name>
<dbReference type="Proteomes" id="UP000176944">
    <property type="component" value="Chromosome"/>
</dbReference>
<dbReference type="EMBL" id="CP017708">
    <property type="protein sequence ID" value="AOY79147.1"/>
    <property type="molecule type" value="Genomic_DNA"/>
</dbReference>
<dbReference type="Pfam" id="PF11850">
    <property type="entry name" value="DUF3370"/>
    <property type="match status" value="1"/>
</dbReference>
<accession>A0A1D9FUX7</accession>
<evidence type="ECO:0000313" key="2">
    <source>
        <dbReference type="Proteomes" id="UP000176944"/>
    </source>
</evidence>
<evidence type="ECO:0000313" key="1">
    <source>
        <dbReference type="EMBL" id="AOY79147.1"/>
    </source>
</evidence>
<reference evidence="2" key="1">
    <citation type="submission" date="2016-10" db="EMBL/GenBank/DDBJ databases">
        <title>Comparative genomics uncovers the prolific and rare metabolic potential of the cyanobacterial genus Moorea.</title>
        <authorList>
            <person name="Leao T."/>
            <person name="Castelao G."/>
            <person name="Korobeynikov A."/>
            <person name="Monroe E.A."/>
            <person name="Podell S."/>
            <person name="Glukhov E."/>
            <person name="Allen E."/>
            <person name="Gerwick W.H."/>
            <person name="Gerwick L."/>
        </authorList>
    </citation>
    <scope>NUCLEOTIDE SEQUENCE [LARGE SCALE GENOMIC DNA]</scope>
    <source>
        <strain evidence="2">JHB</strain>
    </source>
</reference>
<protein>
    <submittedName>
        <fullName evidence="1">DUF3370 domain-containing protein</fullName>
    </submittedName>
</protein>
<gene>
    <name evidence="1" type="ORF">BJP36_03670</name>
</gene>
<dbReference type="AlphaFoldDB" id="A0A1D9FUX7"/>
<dbReference type="InterPro" id="IPR021801">
    <property type="entry name" value="DUF3370"/>
</dbReference>
<organism evidence="1 2">
    <name type="scientific">Moorena producens (strain JHB)</name>
    <dbReference type="NCBI Taxonomy" id="1454205"/>
    <lineage>
        <taxon>Bacteria</taxon>
        <taxon>Bacillati</taxon>
        <taxon>Cyanobacteriota</taxon>
        <taxon>Cyanophyceae</taxon>
        <taxon>Coleofasciculales</taxon>
        <taxon>Coleofasciculaceae</taxon>
        <taxon>Moorena</taxon>
    </lineage>
</organism>
<sequence length="452" mass="49806">MLPFLLNFTLAQATPAPTPQVEIVQLQEIRPLPGQLDNVPVFNSNSPELVQTEGILLSTFPPSEKGNPGAHLNFPFQGRFEIFAHHVAKAPTLEDLRTLYLGIILHNPGKEPVTVDIIEAASYLSQPDAPFIELPSQLDNSSGRVYAGPGSRVMSDILRGGRQDGFPAQLVIQSQQSRMLLNLPIPVRTLTPPINGRSTLMRLYSDGKVYAASLAQYAPLDTDGNERSPTIAQWQHLLEQGELAGPRDRAPTVPIATTGSIIYGRVAGVARGSRWQAQLVDNPTAQSLTIPQPGKAFSYGLSTLHHGRLGTGQIQSAPMLVRYPDTAYFAHGNYGVQYSLTLPLINPTRDTQTVTLAIETPIKQDQIQGGLRFLNPPAKQIFFRGTVQLSYKDDQALPRTRYVHLVQRRGEQGDTLVRLQMPPLDQRLVQVDFLYPPDSTPPQVLTVRTHHQ</sequence>